<gene>
    <name evidence="2" type="ORF">BCR26_11360</name>
</gene>
<dbReference type="Proteomes" id="UP000095256">
    <property type="component" value="Unassembled WGS sequence"/>
</dbReference>
<name>A0A1E5KYQ7_9ENTE</name>
<accession>A0A1E5KYQ7</accession>
<dbReference type="InterPro" id="IPR007737">
    <property type="entry name" value="Mga_HTH"/>
</dbReference>
<dbReference type="EMBL" id="MIEK01000014">
    <property type="protein sequence ID" value="OEH82819.1"/>
    <property type="molecule type" value="Genomic_DNA"/>
</dbReference>
<evidence type="ECO:0000313" key="2">
    <source>
        <dbReference type="EMBL" id="OEH82819.1"/>
    </source>
</evidence>
<comment type="caution">
    <text evidence="2">The sequence shown here is derived from an EMBL/GenBank/DDBJ whole genome shotgun (WGS) entry which is preliminary data.</text>
</comment>
<proteinExistence type="predicted"/>
<dbReference type="Gene3D" id="1.10.10.10">
    <property type="entry name" value="Winged helix-like DNA-binding domain superfamily/Winged helix DNA-binding domain"/>
    <property type="match status" value="1"/>
</dbReference>
<sequence length="502" mass="59166">MYKKMLSTSKQKELLVLYSIIQKKQTLHSLSINLNIPKHTVKNYIQNLNYEIEQSFTSSIFIESNKKGEYWIPNKYSEKKILVFHELKLDHLKKSSYFQLLVLLTTNFQVSSKEVTEKLFITSSYLTRITKTLNKELVAYGFQITNSKTYLSLTGDEFSIRLFSFIFLNNSFQLLEWPFEQITKEELAPILPKETIADSTIATNSVYFWFAIVHTRVQHQAFLPNPDIATADALNLIKENYHLLNDFNYHIFSDIEKSYLANESLYFIFASLFILSDIVPYQQMVHLGTLFSKQNFLASEFSKLLIDATKIKFNRTFTDETESLFIYFFTIMYLAFQLLNSKSHLFFELYFPRVSYIVPKDNPKRANIEEFFDVFLNDFFQINLEEEKEAFVFKEIFYTLIYRLLLMGKKVEVFIYLRISKDITGNAYFKNKISQIFNPEVVLITDNIEEANLIVADTFEFSKTNKSVFVLGSSKKYEQWVDLTQIIQKMILKKLFSKEDLD</sequence>
<dbReference type="Pfam" id="PF05043">
    <property type="entry name" value="Mga"/>
    <property type="match status" value="1"/>
</dbReference>
<dbReference type="AlphaFoldDB" id="A0A1E5KYQ7"/>
<dbReference type="InterPro" id="IPR036388">
    <property type="entry name" value="WH-like_DNA-bd_sf"/>
</dbReference>
<reference evidence="2 3" key="1">
    <citation type="submission" date="2016-09" db="EMBL/GenBank/DDBJ databases">
        <authorList>
            <person name="Capua I."/>
            <person name="De Benedictis P."/>
            <person name="Joannis T."/>
            <person name="Lombin L.H."/>
            <person name="Cattoli G."/>
        </authorList>
    </citation>
    <scope>NUCLEOTIDE SEQUENCE [LARGE SCALE GENOMIC DNA]</scope>
    <source>
        <strain evidence="2 3">LMG 25899</strain>
    </source>
</reference>
<dbReference type="RefSeq" id="WP_069698168.1">
    <property type="nucleotide sequence ID" value="NZ_JAGGMA010000030.1"/>
</dbReference>
<organism evidence="2 3">
    <name type="scientific">Enterococcus rivorum</name>
    <dbReference type="NCBI Taxonomy" id="762845"/>
    <lineage>
        <taxon>Bacteria</taxon>
        <taxon>Bacillati</taxon>
        <taxon>Bacillota</taxon>
        <taxon>Bacilli</taxon>
        <taxon>Lactobacillales</taxon>
        <taxon>Enterococcaceae</taxon>
        <taxon>Enterococcus</taxon>
    </lineage>
</organism>
<evidence type="ECO:0000313" key="3">
    <source>
        <dbReference type="Proteomes" id="UP000095256"/>
    </source>
</evidence>
<protein>
    <recommendedName>
        <fullName evidence="1">Mga helix-turn-helix domain-containing protein</fullName>
    </recommendedName>
</protein>
<evidence type="ECO:0000259" key="1">
    <source>
        <dbReference type="Pfam" id="PF05043"/>
    </source>
</evidence>
<dbReference type="STRING" id="762845.BCR26_11360"/>
<feature type="domain" description="Mga helix-turn-helix" evidence="1">
    <location>
        <begin position="91"/>
        <end position="165"/>
    </location>
</feature>
<keyword evidence="3" id="KW-1185">Reference proteome</keyword>